<organism evidence="2">
    <name type="scientific">Candidatus Methanogaster sp. ANME-2c ERB4</name>
    <dbReference type="NCBI Taxonomy" id="2759911"/>
    <lineage>
        <taxon>Archaea</taxon>
        <taxon>Methanobacteriati</taxon>
        <taxon>Methanobacteriota</taxon>
        <taxon>Stenosarchaea group</taxon>
        <taxon>Methanomicrobia</taxon>
        <taxon>Methanosarcinales</taxon>
        <taxon>ANME-2 cluster</taxon>
        <taxon>Candidatus Methanogasteraceae</taxon>
        <taxon>Candidatus Methanogaster</taxon>
    </lineage>
</organism>
<evidence type="ECO:0000313" key="2">
    <source>
        <dbReference type="EMBL" id="QNO49638.1"/>
    </source>
</evidence>
<proteinExistence type="predicted"/>
<dbReference type="AlphaFoldDB" id="A0A7G9YNQ4"/>
<protein>
    <submittedName>
        <fullName evidence="2">Uncharacterized protein</fullName>
    </submittedName>
</protein>
<keyword evidence="1" id="KW-1133">Transmembrane helix</keyword>
<keyword evidence="1" id="KW-0812">Transmembrane</keyword>
<feature type="transmembrane region" description="Helical" evidence="1">
    <location>
        <begin position="37"/>
        <end position="64"/>
    </location>
</feature>
<sequence>MNSAEKKQQMIPTRQSSPKSWIIGTVEVNRLTNPSPVMISAIITAGAVCLTVSDTALFASLLLANSSSMRLWNWIA</sequence>
<reference evidence="2" key="1">
    <citation type="submission" date="2020-06" db="EMBL/GenBank/DDBJ databases">
        <title>Unique genomic features of the anaerobic methanotrophic archaea.</title>
        <authorList>
            <person name="Chadwick G.L."/>
            <person name="Skennerton C.T."/>
            <person name="Laso-Perez R."/>
            <person name="Leu A.O."/>
            <person name="Speth D.R."/>
            <person name="Yu H."/>
            <person name="Morgan-Lang C."/>
            <person name="Hatzenpichler R."/>
            <person name="Goudeau D."/>
            <person name="Malmstrom R."/>
            <person name="Brazelton W.J."/>
            <person name="Woyke T."/>
            <person name="Hallam S.J."/>
            <person name="Tyson G.W."/>
            <person name="Wegener G."/>
            <person name="Boetius A."/>
            <person name="Orphan V."/>
        </authorList>
    </citation>
    <scope>NUCLEOTIDE SEQUENCE</scope>
</reference>
<accession>A0A7G9YNQ4</accession>
<dbReference type="EMBL" id="MT631385">
    <property type="protein sequence ID" value="QNO49638.1"/>
    <property type="molecule type" value="Genomic_DNA"/>
</dbReference>
<keyword evidence="1" id="KW-0472">Membrane</keyword>
<gene>
    <name evidence="2" type="ORF">CIDMNOHP_00001</name>
</gene>
<name>A0A7G9YNQ4_9EURY</name>
<evidence type="ECO:0000256" key="1">
    <source>
        <dbReference type="SAM" id="Phobius"/>
    </source>
</evidence>